<dbReference type="OrthoDB" id="9798990at2"/>
<accession>A0A2I6S3P3</accession>
<gene>
    <name evidence="2" type="ORF">C0099_02365</name>
</gene>
<dbReference type="SUPFAM" id="SSF88723">
    <property type="entry name" value="PIN domain-like"/>
    <property type="match status" value="1"/>
</dbReference>
<keyword evidence="3" id="KW-1185">Reference proteome</keyword>
<dbReference type="InterPro" id="IPR002716">
    <property type="entry name" value="PIN_dom"/>
</dbReference>
<dbReference type="AlphaFoldDB" id="A0A2I6S3P3"/>
<feature type="domain" description="PIN" evidence="1">
    <location>
        <begin position="4"/>
        <end position="122"/>
    </location>
</feature>
<dbReference type="InterPro" id="IPR052919">
    <property type="entry name" value="TA_system_RNase"/>
</dbReference>
<dbReference type="InterPro" id="IPR041705">
    <property type="entry name" value="PIN_Sll0205"/>
</dbReference>
<dbReference type="Pfam" id="PF01850">
    <property type="entry name" value="PIN"/>
    <property type="match status" value="1"/>
</dbReference>
<dbReference type="PANTHER" id="PTHR36173:SF2">
    <property type="entry name" value="RIBONUCLEASE VAPC16"/>
    <property type="match status" value="1"/>
</dbReference>
<reference evidence="2 3" key="1">
    <citation type="submission" date="2018-01" db="EMBL/GenBank/DDBJ databases">
        <authorList>
            <person name="Fu G.-Y."/>
        </authorList>
    </citation>
    <scope>NUCLEOTIDE SEQUENCE [LARGE SCALE GENOMIC DNA]</scope>
    <source>
        <strain evidence="2 3">SY39</strain>
    </source>
</reference>
<proteinExistence type="predicted"/>
<sequence>MPFLLDTHALLWWLTDDPRLSPRAREVIADVENRVLVSAASAWELAIKHRLGKLDQAADALHYFDELVSADAFEHLPITHRHAIAAGRLPVEHRDPFDRMLAAQSVIEDAPLITTDRAFEQFQVRVVW</sequence>
<organism evidence="2 3">
    <name type="scientific">Pseudazoarcus pumilus</name>
    <dbReference type="NCBI Taxonomy" id="2067960"/>
    <lineage>
        <taxon>Bacteria</taxon>
        <taxon>Pseudomonadati</taxon>
        <taxon>Pseudomonadota</taxon>
        <taxon>Betaproteobacteria</taxon>
        <taxon>Rhodocyclales</taxon>
        <taxon>Zoogloeaceae</taxon>
        <taxon>Pseudazoarcus</taxon>
    </lineage>
</organism>
<dbReference type="PANTHER" id="PTHR36173">
    <property type="entry name" value="RIBONUCLEASE VAPC16-RELATED"/>
    <property type="match status" value="1"/>
</dbReference>
<dbReference type="Proteomes" id="UP000242205">
    <property type="component" value="Chromosome"/>
</dbReference>
<evidence type="ECO:0000313" key="3">
    <source>
        <dbReference type="Proteomes" id="UP000242205"/>
    </source>
</evidence>
<name>A0A2I6S3P3_9RHOO</name>
<protein>
    <submittedName>
        <fullName evidence="2">PIN domain nuclease</fullName>
    </submittedName>
</protein>
<dbReference type="Gene3D" id="3.40.50.1010">
    <property type="entry name" value="5'-nuclease"/>
    <property type="match status" value="1"/>
</dbReference>
<dbReference type="InterPro" id="IPR029060">
    <property type="entry name" value="PIN-like_dom_sf"/>
</dbReference>
<evidence type="ECO:0000259" key="1">
    <source>
        <dbReference type="Pfam" id="PF01850"/>
    </source>
</evidence>
<dbReference type="CDD" id="cd09872">
    <property type="entry name" value="PIN_Sll0205-like"/>
    <property type="match status" value="1"/>
</dbReference>
<dbReference type="KEGG" id="atw:C0099_02365"/>
<dbReference type="EMBL" id="CP025682">
    <property type="protein sequence ID" value="AUN93886.1"/>
    <property type="molecule type" value="Genomic_DNA"/>
</dbReference>
<dbReference type="RefSeq" id="WP_102245960.1">
    <property type="nucleotide sequence ID" value="NZ_CP025682.1"/>
</dbReference>
<evidence type="ECO:0000313" key="2">
    <source>
        <dbReference type="EMBL" id="AUN93886.1"/>
    </source>
</evidence>